<dbReference type="Proteomes" id="UP001432312">
    <property type="component" value="Chromosome"/>
</dbReference>
<feature type="chain" id="PRO_5046252525" evidence="1">
    <location>
        <begin position="20"/>
        <end position="68"/>
    </location>
</feature>
<sequence>MIHVLTAAAVVFAAAPAHADVKAGDGRVGLSAWGEGLRVSSVGAPMDGHGTGVRARLITYTLGAAGPS</sequence>
<keyword evidence="1" id="KW-0732">Signal</keyword>
<protein>
    <submittedName>
        <fullName evidence="2">Uncharacterized protein</fullName>
    </submittedName>
</protein>
<evidence type="ECO:0000313" key="2">
    <source>
        <dbReference type="EMBL" id="WUN83891.1"/>
    </source>
</evidence>
<evidence type="ECO:0000313" key="3">
    <source>
        <dbReference type="Proteomes" id="UP001432312"/>
    </source>
</evidence>
<name>A0ABZ1QMK0_9ACTN</name>
<organism evidence="2 3">
    <name type="scientific">Streptomyces erythrochromogenes</name>
    <dbReference type="NCBI Taxonomy" id="285574"/>
    <lineage>
        <taxon>Bacteria</taxon>
        <taxon>Bacillati</taxon>
        <taxon>Actinomycetota</taxon>
        <taxon>Actinomycetes</taxon>
        <taxon>Kitasatosporales</taxon>
        <taxon>Streptomycetaceae</taxon>
        <taxon>Streptomyces</taxon>
    </lineage>
</organism>
<dbReference type="EMBL" id="CP108036">
    <property type="protein sequence ID" value="WUN83891.1"/>
    <property type="molecule type" value="Genomic_DNA"/>
</dbReference>
<feature type="signal peptide" evidence="1">
    <location>
        <begin position="1"/>
        <end position="19"/>
    </location>
</feature>
<proteinExistence type="predicted"/>
<reference evidence="2" key="1">
    <citation type="submission" date="2022-10" db="EMBL/GenBank/DDBJ databases">
        <title>The complete genomes of actinobacterial strains from the NBC collection.</title>
        <authorList>
            <person name="Joergensen T.S."/>
            <person name="Alvarez Arevalo M."/>
            <person name="Sterndorff E.B."/>
            <person name="Faurdal D."/>
            <person name="Vuksanovic O."/>
            <person name="Mourched A.-S."/>
            <person name="Charusanti P."/>
            <person name="Shaw S."/>
            <person name="Blin K."/>
            <person name="Weber T."/>
        </authorList>
    </citation>
    <scope>NUCLEOTIDE SEQUENCE</scope>
    <source>
        <strain evidence="2">NBC_00303</strain>
    </source>
</reference>
<accession>A0ABZ1QMK0</accession>
<gene>
    <name evidence="2" type="ORF">OHA91_38580</name>
</gene>
<evidence type="ECO:0000256" key="1">
    <source>
        <dbReference type="SAM" id="SignalP"/>
    </source>
</evidence>
<dbReference type="GeneID" id="95502088"/>
<dbReference type="RefSeq" id="WP_328741021.1">
    <property type="nucleotide sequence ID" value="NZ_CP108036.1"/>
</dbReference>
<keyword evidence="3" id="KW-1185">Reference proteome</keyword>